<dbReference type="Pfam" id="PF14559">
    <property type="entry name" value="TPR_19"/>
    <property type="match status" value="1"/>
</dbReference>
<dbReference type="STRING" id="1555241.A0A4V1IUA9"/>
<dbReference type="SMART" id="SM00028">
    <property type="entry name" value="TPR"/>
    <property type="match status" value="3"/>
</dbReference>
<dbReference type="OrthoDB" id="2423701at2759"/>
<evidence type="ECO:0000256" key="7">
    <source>
        <dbReference type="ARBA" id="ARBA00034139"/>
    </source>
</evidence>
<evidence type="ECO:0000256" key="4">
    <source>
        <dbReference type="ARBA" id="ARBA00022803"/>
    </source>
</evidence>
<accession>A0A4V1IUA9</accession>
<dbReference type="PANTHER" id="PTHR23040">
    <property type="match status" value="1"/>
</dbReference>
<dbReference type="AlphaFoldDB" id="A0A4V1IUA9"/>
<keyword evidence="5" id="KW-0206">Cytoskeleton</keyword>
<feature type="repeat" description="TPR" evidence="9">
    <location>
        <begin position="16"/>
        <end position="49"/>
    </location>
</feature>
<evidence type="ECO:0000256" key="9">
    <source>
        <dbReference type="PROSITE-ProRule" id="PRU00339"/>
    </source>
</evidence>
<name>A0A4V1IUA9_9FUNG</name>
<keyword evidence="11" id="KW-1185">Reference proteome</keyword>
<dbReference type="InterPro" id="IPR011990">
    <property type="entry name" value="TPR-like_helical_dom_sf"/>
</dbReference>
<comment type="subcellular location">
    <subcellularLocation>
        <location evidence="1">Cytoplasm</location>
        <location evidence="1">Cytoskeleton</location>
        <location evidence="1">Cilium axoneme</location>
    </subcellularLocation>
</comment>
<evidence type="ECO:0000256" key="5">
    <source>
        <dbReference type="ARBA" id="ARBA00023212"/>
    </source>
</evidence>
<evidence type="ECO:0000256" key="2">
    <source>
        <dbReference type="ARBA" id="ARBA00022490"/>
    </source>
</evidence>
<dbReference type="Proteomes" id="UP000274922">
    <property type="component" value="Unassembled WGS sequence"/>
</dbReference>
<protein>
    <recommendedName>
        <fullName evidence="7">Outer dynein arm-docking complex subunit 4</fullName>
    </recommendedName>
    <alternativeName>
        <fullName evidence="8">Tetratricopeptide repeat protein 25</fullName>
    </alternativeName>
</protein>
<dbReference type="SUPFAM" id="SSF48452">
    <property type="entry name" value="TPR-like"/>
    <property type="match status" value="1"/>
</dbReference>
<reference evidence="11" key="1">
    <citation type="journal article" date="2018" name="Nat. Microbiol.">
        <title>Leveraging single-cell genomics to expand the fungal tree of life.</title>
        <authorList>
            <person name="Ahrendt S.R."/>
            <person name="Quandt C.A."/>
            <person name="Ciobanu D."/>
            <person name="Clum A."/>
            <person name="Salamov A."/>
            <person name="Andreopoulos B."/>
            <person name="Cheng J.F."/>
            <person name="Woyke T."/>
            <person name="Pelin A."/>
            <person name="Henrissat B."/>
            <person name="Reynolds N.K."/>
            <person name="Benny G.L."/>
            <person name="Smith M.E."/>
            <person name="James T.Y."/>
            <person name="Grigoriev I.V."/>
        </authorList>
    </citation>
    <scope>NUCLEOTIDE SEQUENCE [LARGE SCALE GENOMIC DNA]</scope>
    <source>
        <strain evidence="11">ATCC 52028</strain>
    </source>
</reference>
<keyword evidence="6" id="KW-0966">Cell projection</keyword>
<evidence type="ECO:0000313" key="11">
    <source>
        <dbReference type="Proteomes" id="UP000274922"/>
    </source>
</evidence>
<proteinExistence type="predicted"/>
<evidence type="ECO:0000256" key="8">
    <source>
        <dbReference type="ARBA" id="ARBA00034143"/>
    </source>
</evidence>
<dbReference type="Gene3D" id="1.25.40.10">
    <property type="entry name" value="Tetratricopeptide repeat domain"/>
    <property type="match status" value="1"/>
</dbReference>
<dbReference type="InterPro" id="IPR040111">
    <property type="entry name" value="ODAD4"/>
</dbReference>
<evidence type="ECO:0000256" key="6">
    <source>
        <dbReference type="ARBA" id="ARBA00023273"/>
    </source>
</evidence>
<organism evidence="10 11">
    <name type="scientific">Caulochytrium protostelioides</name>
    <dbReference type="NCBI Taxonomy" id="1555241"/>
    <lineage>
        <taxon>Eukaryota</taxon>
        <taxon>Fungi</taxon>
        <taxon>Fungi incertae sedis</taxon>
        <taxon>Chytridiomycota</taxon>
        <taxon>Chytridiomycota incertae sedis</taxon>
        <taxon>Chytridiomycetes</taxon>
        <taxon>Caulochytriales</taxon>
        <taxon>Caulochytriaceae</taxon>
        <taxon>Caulochytrium</taxon>
    </lineage>
</organism>
<gene>
    <name evidence="10" type="ORF">CXG81DRAFT_27344</name>
</gene>
<dbReference type="GO" id="GO:0005930">
    <property type="term" value="C:axoneme"/>
    <property type="evidence" value="ECO:0007669"/>
    <property type="project" value="UniProtKB-SubCell"/>
</dbReference>
<evidence type="ECO:0000256" key="3">
    <source>
        <dbReference type="ARBA" id="ARBA00022737"/>
    </source>
</evidence>
<dbReference type="PANTHER" id="PTHR23040:SF1">
    <property type="entry name" value="OUTER DYNEIN ARM-DOCKING COMPLEX SUBUNIT 4"/>
    <property type="match status" value="1"/>
</dbReference>
<evidence type="ECO:0000313" key="10">
    <source>
        <dbReference type="EMBL" id="RKO99918.1"/>
    </source>
</evidence>
<keyword evidence="4 9" id="KW-0802">TPR repeat</keyword>
<sequence length="261" mass="28759">MGDNLGESAQNSVVTFQTLAAEGDIMTQRGNYAEAITAYTKALQMKPEDKHCLVARARCYIAAGQAAEALEDANTALRLDPTFFRGVLQKAEALYAQGDFELALMFYHRGTALRPELAAFRIGIQKAREAIENSIGNPNRRIRVPEKLRRNWQQITLASGNEMARNATGGHGNGHGNAARNGARGADKFPVVNVPIGQLNPAYESKLLGEMYEDKLFLKSLLEDGSGMTDDLNQLVQNGLSYLDSRVQFWRQQNPKGAMRV</sequence>
<evidence type="ECO:0000256" key="1">
    <source>
        <dbReference type="ARBA" id="ARBA00004430"/>
    </source>
</evidence>
<dbReference type="PROSITE" id="PS50005">
    <property type="entry name" value="TPR"/>
    <property type="match status" value="1"/>
</dbReference>
<dbReference type="InterPro" id="IPR019734">
    <property type="entry name" value="TPR_rpt"/>
</dbReference>
<keyword evidence="3" id="KW-0677">Repeat</keyword>
<dbReference type="EMBL" id="ML014247">
    <property type="protein sequence ID" value="RKO99918.1"/>
    <property type="molecule type" value="Genomic_DNA"/>
</dbReference>
<keyword evidence="2" id="KW-0963">Cytoplasm</keyword>